<keyword evidence="2" id="KW-0238">DNA-binding</keyword>
<evidence type="ECO:0000313" key="5">
    <source>
        <dbReference type="EMBL" id="WSD13866.1"/>
    </source>
</evidence>
<keyword evidence="6" id="KW-1185">Reference proteome</keyword>
<dbReference type="PROSITE" id="PS01124">
    <property type="entry name" value="HTH_ARAC_FAMILY_2"/>
    <property type="match status" value="1"/>
</dbReference>
<feature type="domain" description="HTH araC/xylS-type" evidence="4">
    <location>
        <begin position="165"/>
        <end position="266"/>
    </location>
</feature>
<dbReference type="Gene3D" id="1.10.10.60">
    <property type="entry name" value="Homeodomain-like"/>
    <property type="match status" value="1"/>
</dbReference>
<dbReference type="Pfam" id="PF12833">
    <property type="entry name" value="HTH_18"/>
    <property type="match status" value="1"/>
</dbReference>
<evidence type="ECO:0000313" key="6">
    <source>
        <dbReference type="Proteomes" id="UP001340816"/>
    </source>
</evidence>
<dbReference type="RefSeq" id="WP_326758684.1">
    <property type="nucleotide sequence ID" value="NZ_CP109135.1"/>
</dbReference>
<evidence type="ECO:0000256" key="3">
    <source>
        <dbReference type="ARBA" id="ARBA00023163"/>
    </source>
</evidence>
<dbReference type="EMBL" id="CP109135">
    <property type="protein sequence ID" value="WSD13866.1"/>
    <property type="molecule type" value="Genomic_DNA"/>
</dbReference>
<gene>
    <name evidence="5" type="ORF">OHB35_11815</name>
</gene>
<evidence type="ECO:0000256" key="1">
    <source>
        <dbReference type="ARBA" id="ARBA00023015"/>
    </source>
</evidence>
<proteinExistence type="predicted"/>
<dbReference type="PANTHER" id="PTHR46796:SF15">
    <property type="entry name" value="BLL1074 PROTEIN"/>
    <property type="match status" value="1"/>
</dbReference>
<keyword evidence="3" id="KW-0804">Transcription</keyword>
<dbReference type="Proteomes" id="UP001340816">
    <property type="component" value="Chromosome"/>
</dbReference>
<reference evidence="5 6" key="1">
    <citation type="submission" date="2022-10" db="EMBL/GenBank/DDBJ databases">
        <title>The complete genomes of actinobacterial strains from the NBC collection.</title>
        <authorList>
            <person name="Joergensen T.S."/>
            <person name="Alvarez Arevalo M."/>
            <person name="Sterndorff E.B."/>
            <person name="Faurdal D."/>
            <person name="Vuksanovic O."/>
            <person name="Mourched A.-S."/>
            <person name="Charusanti P."/>
            <person name="Shaw S."/>
            <person name="Blin K."/>
            <person name="Weber T."/>
        </authorList>
    </citation>
    <scope>NUCLEOTIDE SEQUENCE [LARGE SCALE GENOMIC DNA]</scope>
    <source>
        <strain evidence="5 6">NBC 01752</strain>
    </source>
</reference>
<dbReference type="InterPro" id="IPR018060">
    <property type="entry name" value="HTH_AraC"/>
</dbReference>
<dbReference type="SMART" id="SM00342">
    <property type="entry name" value="HTH_ARAC"/>
    <property type="match status" value="1"/>
</dbReference>
<evidence type="ECO:0000256" key="2">
    <source>
        <dbReference type="ARBA" id="ARBA00023125"/>
    </source>
</evidence>
<dbReference type="PANTHER" id="PTHR46796">
    <property type="entry name" value="HTH-TYPE TRANSCRIPTIONAL ACTIVATOR RHAS-RELATED"/>
    <property type="match status" value="1"/>
</dbReference>
<name>A0ABZ1H938_STRPH</name>
<protein>
    <submittedName>
        <fullName evidence="5">Helix-turn-helix domain-containing protein</fullName>
    </submittedName>
</protein>
<organism evidence="5 6">
    <name type="scientific">Streptomyces phaeochromogenes</name>
    <dbReference type="NCBI Taxonomy" id="1923"/>
    <lineage>
        <taxon>Bacteria</taxon>
        <taxon>Bacillati</taxon>
        <taxon>Actinomycetota</taxon>
        <taxon>Actinomycetes</taxon>
        <taxon>Kitasatosporales</taxon>
        <taxon>Streptomycetaceae</taxon>
        <taxon>Streptomyces</taxon>
        <taxon>Streptomyces phaeochromogenes group</taxon>
    </lineage>
</organism>
<evidence type="ECO:0000259" key="4">
    <source>
        <dbReference type="PROSITE" id="PS01124"/>
    </source>
</evidence>
<accession>A0ABZ1H938</accession>
<sequence>MTNDVAERTLSAPDALRPWIDGIEIGAAVDGDVGGDSAGGEGASREPFTRVPDTATKVVVRVDENGHRDTLVVGPRTRATYHTNKRLASCVQVRLGPGTARPLLGVAAVELVGRVVRLGDLPGASARQLADELRWLEGEDAVGRLMEVLPGRLAGDGDGAGRSRREVLRAAVEALSTGSGHVPSQVRELARRLAVSERQLRNLFAEGVGVSPKHFARIGRVRHVLAHAGSTGWAELAASTGYYDQSHMTADFRTLMGVPPRSFFTGRLPAAQPCQSLGRV</sequence>
<dbReference type="InterPro" id="IPR050204">
    <property type="entry name" value="AraC_XylS_family_regulators"/>
</dbReference>
<keyword evidence="1" id="KW-0805">Transcription regulation</keyword>